<evidence type="ECO:0000313" key="2">
    <source>
        <dbReference type="EMBL" id="KUI63930.1"/>
    </source>
</evidence>
<sequence length="247" mass="27783">MANINIPAVASGAFLGLMALAALIWCFPPITRFLGDLCCCPWRIPFTRKKRENDDEEMDKDDLPYDTVEPHAGTPVDSDGYHRMSAAYMSAVSVVDPETAMEEARRSADRRRSRSSQGDLYNGLDQHLQGNHHEGMPYNGPHLQVPHPNMAHPIDWRRSSPDRPSNYPVQPSYGDEYLSYSGHGYDTEYDVQPPEPSYPPPTTVVYQHRDGYLPVAESDRPGLTRQQHSDENATPIEISMFHIGATE</sequence>
<evidence type="ECO:0000313" key="3">
    <source>
        <dbReference type="Proteomes" id="UP000078559"/>
    </source>
</evidence>
<dbReference type="EMBL" id="KN796115">
    <property type="protein sequence ID" value="KUI63930.1"/>
    <property type="molecule type" value="Genomic_DNA"/>
</dbReference>
<name>A0A194VJ75_CYTMA</name>
<dbReference type="Proteomes" id="UP000078559">
    <property type="component" value="Unassembled WGS sequence"/>
</dbReference>
<dbReference type="AlphaFoldDB" id="A0A194VJ75"/>
<dbReference type="OrthoDB" id="5241156at2759"/>
<keyword evidence="3" id="KW-1185">Reference proteome</keyword>
<accession>A0A194VJ75</accession>
<gene>
    <name evidence="2" type="ORF">VM1G_10675</name>
</gene>
<feature type="region of interest" description="Disordered" evidence="1">
    <location>
        <begin position="98"/>
        <end position="173"/>
    </location>
</feature>
<feature type="region of interest" description="Disordered" evidence="1">
    <location>
        <begin position="51"/>
        <end position="80"/>
    </location>
</feature>
<reference evidence="2" key="1">
    <citation type="submission" date="2014-12" db="EMBL/GenBank/DDBJ databases">
        <title>Genome Sequence of Valsa Canker Pathogens Uncovers a Specific Adaption of Colonization on Woody Bark.</title>
        <authorList>
            <person name="Yin Z."/>
            <person name="Liu H."/>
            <person name="Gao X."/>
            <person name="Li Z."/>
            <person name="Song N."/>
            <person name="Ke X."/>
            <person name="Dai Q."/>
            <person name="Wu Y."/>
            <person name="Sun Y."/>
            <person name="Xu J.-R."/>
            <person name="Kang Z.K."/>
            <person name="Wang L."/>
            <person name="Huang L."/>
        </authorList>
    </citation>
    <scope>NUCLEOTIDE SEQUENCE [LARGE SCALE GENOMIC DNA]</scope>
    <source>
        <strain evidence="2">03-8</strain>
    </source>
</reference>
<organism evidence="2 3">
    <name type="scientific">Cytospora mali</name>
    <name type="common">Apple Valsa canker fungus</name>
    <name type="synonym">Valsa mali</name>
    <dbReference type="NCBI Taxonomy" id="578113"/>
    <lineage>
        <taxon>Eukaryota</taxon>
        <taxon>Fungi</taxon>
        <taxon>Dikarya</taxon>
        <taxon>Ascomycota</taxon>
        <taxon>Pezizomycotina</taxon>
        <taxon>Sordariomycetes</taxon>
        <taxon>Sordariomycetidae</taxon>
        <taxon>Diaporthales</taxon>
        <taxon>Cytosporaceae</taxon>
        <taxon>Cytospora</taxon>
    </lineage>
</organism>
<proteinExistence type="predicted"/>
<evidence type="ECO:0000256" key="1">
    <source>
        <dbReference type="SAM" id="MobiDB-lite"/>
    </source>
</evidence>
<protein>
    <submittedName>
        <fullName evidence="2">Uncharacterized protein</fullName>
    </submittedName>
</protein>